<comment type="caution">
    <text evidence="2">The sequence shown here is derived from an EMBL/GenBank/DDBJ whole genome shotgun (WGS) entry which is preliminary data.</text>
</comment>
<feature type="region of interest" description="Disordered" evidence="1">
    <location>
        <begin position="166"/>
        <end position="185"/>
    </location>
</feature>
<name>A0A1J9QHU4_9EURO</name>
<feature type="compositionally biased region" description="Low complexity" evidence="1">
    <location>
        <begin position="55"/>
        <end position="71"/>
    </location>
</feature>
<keyword evidence="3" id="KW-1185">Reference proteome</keyword>
<evidence type="ECO:0000313" key="2">
    <source>
        <dbReference type="EMBL" id="OJD15492.1"/>
    </source>
</evidence>
<proteinExistence type="predicted"/>
<feature type="compositionally biased region" description="Polar residues" evidence="1">
    <location>
        <begin position="72"/>
        <end position="82"/>
    </location>
</feature>
<feature type="region of interest" description="Disordered" evidence="1">
    <location>
        <begin position="213"/>
        <end position="274"/>
    </location>
</feature>
<dbReference type="VEuPathDB" id="FungiDB:AJ78_04256"/>
<gene>
    <name evidence="2" type="ORF">AJ78_04256</name>
</gene>
<feature type="compositionally biased region" description="Basic and acidic residues" evidence="1">
    <location>
        <begin position="325"/>
        <end position="343"/>
    </location>
</feature>
<reference evidence="2 3" key="1">
    <citation type="submission" date="2015-07" db="EMBL/GenBank/DDBJ databases">
        <title>Emmonsia species relationships and genome sequence.</title>
        <authorList>
            <consortium name="The Broad Institute Genomics Platform"/>
            <person name="Cuomo C.A."/>
            <person name="Munoz J.F."/>
            <person name="Imamovic A."/>
            <person name="Priest M.E."/>
            <person name="Young S."/>
            <person name="Clay O.K."/>
            <person name="McEwen J.G."/>
        </authorList>
    </citation>
    <scope>NUCLEOTIDE SEQUENCE [LARGE SCALE GENOMIC DNA]</scope>
    <source>
        <strain evidence="2 3">UAMH 9510</strain>
    </source>
</reference>
<sequence length="400" mass="43139">MADYRSPMLQIPHRKPLSSGNAGLQFHSSGSPNPQDRHQQAMRPQSHQNRPQVASSPYHPHQMHSQQQMSPAFQSHQHQHMNPNYPVRRGSNATTSTTSTGGNGPLPAGHPNAHADVRRSSSSRSGQAPIGYVALMRKQKATVWCDRAQQEDPRVAAQRRAAKQRAAIEVHGGGGRSATLASTGKIRHNTASRSMSYNTGTMVGAGVPLRLSANEIGDGEDDMDNDGTPFHRRTGSGRSSTGSNRFPSGYQRPQQGRFSSSSNSNTPPNMDSTDRIQTDIPEIVETPAPLKPDEQDYFSNNNINNNYTSGADSSAAAAAKLESTSNDKLKPERPGSTHSHASELEEDFGTVTEMAAPSGAVAASNRGKKVDDLKRRGSVDDRSTSMSNVRLFVANPDLSD</sequence>
<feature type="region of interest" description="Disordered" evidence="1">
    <location>
        <begin position="287"/>
        <end position="387"/>
    </location>
</feature>
<organism evidence="2 3">
    <name type="scientific">Emergomyces pasteurianus Ep9510</name>
    <dbReference type="NCBI Taxonomy" id="1447872"/>
    <lineage>
        <taxon>Eukaryota</taxon>
        <taxon>Fungi</taxon>
        <taxon>Dikarya</taxon>
        <taxon>Ascomycota</taxon>
        <taxon>Pezizomycotina</taxon>
        <taxon>Eurotiomycetes</taxon>
        <taxon>Eurotiomycetidae</taxon>
        <taxon>Onygenales</taxon>
        <taxon>Ajellomycetaceae</taxon>
        <taxon>Emergomyces</taxon>
    </lineage>
</organism>
<accession>A0A1J9QHU4</accession>
<dbReference type="EMBL" id="LGRN01000153">
    <property type="protein sequence ID" value="OJD15492.1"/>
    <property type="molecule type" value="Genomic_DNA"/>
</dbReference>
<dbReference type="AlphaFoldDB" id="A0A1J9QHU4"/>
<dbReference type="OrthoDB" id="5385072at2759"/>
<feature type="compositionally biased region" description="Polar residues" evidence="1">
    <location>
        <begin position="18"/>
        <end position="34"/>
    </location>
</feature>
<evidence type="ECO:0000256" key="1">
    <source>
        <dbReference type="SAM" id="MobiDB-lite"/>
    </source>
</evidence>
<feature type="compositionally biased region" description="Low complexity" evidence="1">
    <location>
        <begin position="90"/>
        <end position="100"/>
    </location>
</feature>
<feature type="compositionally biased region" description="Low complexity" evidence="1">
    <location>
        <begin position="300"/>
        <end position="324"/>
    </location>
</feature>
<feature type="compositionally biased region" description="Basic and acidic residues" evidence="1">
    <location>
        <begin position="368"/>
        <end position="383"/>
    </location>
</feature>
<feature type="compositionally biased region" description="Polar residues" evidence="1">
    <location>
        <begin position="42"/>
        <end position="54"/>
    </location>
</feature>
<protein>
    <submittedName>
        <fullName evidence="2">Uncharacterized protein</fullName>
    </submittedName>
</protein>
<evidence type="ECO:0000313" key="3">
    <source>
        <dbReference type="Proteomes" id="UP000182235"/>
    </source>
</evidence>
<dbReference type="Proteomes" id="UP000182235">
    <property type="component" value="Unassembled WGS sequence"/>
</dbReference>
<feature type="region of interest" description="Disordered" evidence="1">
    <location>
        <begin position="1"/>
        <end position="126"/>
    </location>
</feature>
<dbReference type="STRING" id="1447872.A0A1J9QHU4"/>